<gene>
    <name evidence="2" type="ORF">SPF06_00425</name>
</gene>
<evidence type="ECO:0000313" key="2">
    <source>
        <dbReference type="EMBL" id="MEA5453173.1"/>
    </source>
</evidence>
<comment type="caution">
    <text evidence="2">The sequence shown here is derived from an EMBL/GenBank/DDBJ whole genome shotgun (WGS) entry which is preliminary data.</text>
</comment>
<protein>
    <submittedName>
        <fullName evidence="2">Uncharacterized protein</fullName>
    </submittedName>
</protein>
<evidence type="ECO:0000313" key="3">
    <source>
        <dbReference type="Proteomes" id="UP001304769"/>
    </source>
</evidence>
<reference evidence="2 3" key="1">
    <citation type="submission" date="2023-12" db="EMBL/GenBank/DDBJ databases">
        <title>Sinomonas terricola sp. nov, isolated from litchi orchard soil in Guangdong, PR China.</title>
        <authorList>
            <person name="Jiaxin W."/>
            <person name="Yang Z."/>
            <person name="Honghui Z."/>
        </authorList>
    </citation>
    <scope>NUCLEOTIDE SEQUENCE [LARGE SCALE GENOMIC DNA]</scope>
    <source>
        <strain evidence="2 3">JGH33</strain>
    </source>
</reference>
<organism evidence="2 3">
    <name type="scientific">Sinomonas terricola</name>
    <dbReference type="NCBI Taxonomy" id="3110330"/>
    <lineage>
        <taxon>Bacteria</taxon>
        <taxon>Bacillati</taxon>
        <taxon>Actinomycetota</taxon>
        <taxon>Actinomycetes</taxon>
        <taxon>Micrococcales</taxon>
        <taxon>Micrococcaceae</taxon>
        <taxon>Sinomonas</taxon>
    </lineage>
</organism>
<name>A0ABU5T0J5_9MICC</name>
<keyword evidence="1" id="KW-1133">Transmembrane helix</keyword>
<accession>A0ABU5T0J5</accession>
<evidence type="ECO:0000256" key="1">
    <source>
        <dbReference type="SAM" id="Phobius"/>
    </source>
</evidence>
<feature type="transmembrane region" description="Helical" evidence="1">
    <location>
        <begin position="30"/>
        <end position="51"/>
    </location>
</feature>
<proteinExistence type="predicted"/>
<dbReference type="Proteomes" id="UP001304769">
    <property type="component" value="Unassembled WGS sequence"/>
</dbReference>
<keyword evidence="1" id="KW-0812">Transmembrane</keyword>
<keyword evidence="3" id="KW-1185">Reference proteome</keyword>
<sequence>MTTTERRRFNWPVFIAGFGSFIIFRPLLGLLWSICIGLSLAFLVIAIRGLITQKRK</sequence>
<keyword evidence="1" id="KW-0472">Membrane</keyword>
<dbReference type="RefSeq" id="WP_323276946.1">
    <property type="nucleotide sequence ID" value="NZ_JAYGGQ010000001.1"/>
</dbReference>
<feature type="transmembrane region" description="Helical" evidence="1">
    <location>
        <begin position="9"/>
        <end position="24"/>
    </location>
</feature>
<dbReference type="EMBL" id="JAYGGQ010000001">
    <property type="protein sequence ID" value="MEA5453173.1"/>
    <property type="molecule type" value="Genomic_DNA"/>
</dbReference>